<feature type="domain" description="RING-type" evidence="10">
    <location>
        <begin position="261"/>
        <end position="521"/>
    </location>
</feature>
<feature type="compositionally biased region" description="Polar residues" evidence="9">
    <location>
        <begin position="81"/>
        <end position="92"/>
    </location>
</feature>
<name>L8GXU9_ACACF</name>
<dbReference type="CDD" id="cd20336">
    <property type="entry name" value="Rcat_RBR"/>
    <property type="match status" value="1"/>
</dbReference>
<dbReference type="GO" id="GO:0008270">
    <property type="term" value="F:zinc ion binding"/>
    <property type="evidence" value="ECO:0007669"/>
    <property type="project" value="UniProtKB-KW"/>
</dbReference>
<dbReference type="Gene3D" id="2.20.25.20">
    <property type="match status" value="1"/>
</dbReference>
<proteinExistence type="predicted"/>
<dbReference type="GO" id="GO:0061630">
    <property type="term" value="F:ubiquitin protein ligase activity"/>
    <property type="evidence" value="ECO:0007669"/>
    <property type="project" value="UniProtKB-EC"/>
</dbReference>
<dbReference type="PANTHER" id="PTHR11685">
    <property type="entry name" value="RBR FAMILY RING FINGER AND IBR DOMAIN-CONTAINING"/>
    <property type="match status" value="1"/>
</dbReference>
<gene>
    <name evidence="11" type="ORF">ACA1_061260</name>
</gene>
<dbReference type="InterPro" id="IPR002867">
    <property type="entry name" value="IBR_dom"/>
</dbReference>
<feature type="region of interest" description="Disordered" evidence="9">
    <location>
        <begin position="509"/>
        <end position="601"/>
    </location>
</feature>
<dbReference type="VEuPathDB" id="AmoebaDB:ACA1_061260"/>
<feature type="region of interest" description="Disordered" evidence="9">
    <location>
        <begin position="1"/>
        <end position="128"/>
    </location>
</feature>
<dbReference type="PROSITE" id="PS51873">
    <property type="entry name" value="TRIAD"/>
    <property type="match status" value="1"/>
</dbReference>
<reference evidence="11 12" key="1">
    <citation type="journal article" date="2013" name="Genome Biol.">
        <title>Genome of Acanthamoeba castellanii highlights extensive lateral gene transfer and early evolution of tyrosine kinase signaling.</title>
        <authorList>
            <person name="Clarke M."/>
            <person name="Lohan A.J."/>
            <person name="Liu B."/>
            <person name="Lagkouvardos I."/>
            <person name="Roy S."/>
            <person name="Zafar N."/>
            <person name="Bertelli C."/>
            <person name="Schilde C."/>
            <person name="Kianianmomeni A."/>
            <person name="Burglin T.R."/>
            <person name="Frech C."/>
            <person name="Turcotte B."/>
            <person name="Kopec K.O."/>
            <person name="Synnott J.M."/>
            <person name="Choo C."/>
            <person name="Paponov I."/>
            <person name="Finkler A."/>
            <person name="Soon Heng Tan C."/>
            <person name="Hutchins A.P."/>
            <person name="Weinmeier T."/>
            <person name="Rattei T."/>
            <person name="Chu J.S."/>
            <person name="Gimenez G."/>
            <person name="Irimia M."/>
            <person name="Rigden D.J."/>
            <person name="Fitzpatrick D.A."/>
            <person name="Lorenzo-Morales J."/>
            <person name="Bateman A."/>
            <person name="Chiu C.H."/>
            <person name="Tang P."/>
            <person name="Hegemann P."/>
            <person name="Fromm H."/>
            <person name="Raoult D."/>
            <person name="Greub G."/>
            <person name="Miranda-Saavedra D."/>
            <person name="Chen N."/>
            <person name="Nash P."/>
            <person name="Ginger M.L."/>
            <person name="Horn M."/>
            <person name="Schaap P."/>
            <person name="Caler L."/>
            <person name="Loftus B."/>
        </authorList>
    </citation>
    <scope>NUCLEOTIDE SEQUENCE [LARGE SCALE GENOMIC DNA]</scope>
    <source>
        <strain evidence="11 12">Neff</strain>
    </source>
</reference>
<evidence type="ECO:0000256" key="6">
    <source>
        <dbReference type="ARBA" id="ARBA00022771"/>
    </source>
</evidence>
<keyword evidence="8" id="KW-0862">Zinc</keyword>
<feature type="region of interest" description="Disordered" evidence="9">
    <location>
        <begin position="209"/>
        <end position="264"/>
    </location>
</feature>
<protein>
    <recommendedName>
        <fullName evidence="2">RBR-type E3 ubiquitin transferase</fullName>
        <ecNumber evidence="2">2.3.2.31</ecNumber>
    </recommendedName>
</protein>
<dbReference type="InterPro" id="IPR044066">
    <property type="entry name" value="TRIAD_supradom"/>
</dbReference>
<dbReference type="GO" id="GO:0016567">
    <property type="term" value="P:protein ubiquitination"/>
    <property type="evidence" value="ECO:0007669"/>
    <property type="project" value="InterPro"/>
</dbReference>
<evidence type="ECO:0000256" key="1">
    <source>
        <dbReference type="ARBA" id="ARBA00001798"/>
    </source>
</evidence>
<dbReference type="Pfam" id="PF01485">
    <property type="entry name" value="IBR"/>
    <property type="match status" value="1"/>
</dbReference>
<dbReference type="SMART" id="SM00647">
    <property type="entry name" value="IBR"/>
    <property type="match status" value="2"/>
</dbReference>
<feature type="compositionally biased region" description="Acidic residues" evidence="9">
    <location>
        <begin position="209"/>
        <end position="227"/>
    </location>
</feature>
<accession>L8GXU9</accession>
<evidence type="ECO:0000256" key="7">
    <source>
        <dbReference type="ARBA" id="ARBA00022786"/>
    </source>
</evidence>
<dbReference type="SUPFAM" id="SSF57850">
    <property type="entry name" value="RING/U-box"/>
    <property type="match status" value="2"/>
</dbReference>
<keyword evidence="7" id="KW-0833">Ubl conjugation pathway</keyword>
<evidence type="ECO:0000256" key="9">
    <source>
        <dbReference type="SAM" id="MobiDB-lite"/>
    </source>
</evidence>
<feature type="compositionally biased region" description="Pro residues" evidence="9">
    <location>
        <begin position="116"/>
        <end position="128"/>
    </location>
</feature>
<evidence type="ECO:0000256" key="3">
    <source>
        <dbReference type="ARBA" id="ARBA00022679"/>
    </source>
</evidence>
<evidence type="ECO:0000256" key="2">
    <source>
        <dbReference type="ARBA" id="ARBA00012251"/>
    </source>
</evidence>
<dbReference type="Proteomes" id="UP000011083">
    <property type="component" value="Unassembled WGS sequence"/>
</dbReference>
<feature type="compositionally biased region" description="Basic and acidic residues" evidence="9">
    <location>
        <begin position="228"/>
        <end position="248"/>
    </location>
</feature>
<evidence type="ECO:0000256" key="4">
    <source>
        <dbReference type="ARBA" id="ARBA00022723"/>
    </source>
</evidence>
<dbReference type="InterPro" id="IPR031127">
    <property type="entry name" value="E3_UB_ligase_RBR"/>
</dbReference>
<evidence type="ECO:0000256" key="5">
    <source>
        <dbReference type="ARBA" id="ARBA00022737"/>
    </source>
</evidence>
<dbReference type="STRING" id="1257118.L8GXU9"/>
<dbReference type="GeneID" id="14917962"/>
<keyword evidence="3" id="KW-0808">Transferase</keyword>
<dbReference type="KEGG" id="acan:ACA1_061260"/>
<dbReference type="PROSITE" id="PS00518">
    <property type="entry name" value="ZF_RING_1"/>
    <property type="match status" value="1"/>
</dbReference>
<evidence type="ECO:0000256" key="8">
    <source>
        <dbReference type="ARBA" id="ARBA00022833"/>
    </source>
</evidence>
<keyword evidence="4" id="KW-0479">Metal-binding</keyword>
<dbReference type="RefSeq" id="XP_004339401.1">
    <property type="nucleotide sequence ID" value="XM_004339353.1"/>
</dbReference>
<comment type="catalytic activity">
    <reaction evidence="1">
        <text>[E2 ubiquitin-conjugating enzyme]-S-ubiquitinyl-L-cysteine + [acceptor protein]-L-lysine = [E2 ubiquitin-conjugating enzyme]-L-cysteine + [acceptor protein]-N(6)-ubiquitinyl-L-lysine.</text>
        <dbReference type="EC" id="2.3.2.31"/>
    </reaction>
</comment>
<feature type="compositionally biased region" description="Low complexity" evidence="9">
    <location>
        <begin position="34"/>
        <end position="53"/>
    </location>
</feature>
<organism evidence="11 12">
    <name type="scientific">Acanthamoeba castellanii (strain ATCC 30010 / Neff)</name>
    <dbReference type="NCBI Taxonomy" id="1257118"/>
    <lineage>
        <taxon>Eukaryota</taxon>
        <taxon>Amoebozoa</taxon>
        <taxon>Discosea</taxon>
        <taxon>Longamoebia</taxon>
        <taxon>Centramoebida</taxon>
        <taxon>Acanthamoebidae</taxon>
        <taxon>Acanthamoeba</taxon>
    </lineage>
</organism>
<dbReference type="Pfam" id="PF22191">
    <property type="entry name" value="IBR_1"/>
    <property type="match status" value="1"/>
</dbReference>
<keyword evidence="5" id="KW-0677">Repeat</keyword>
<evidence type="ECO:0000259" key="10">
    <source>
        <dbReference type="PROSITE" id="PS51873"/>
    </source>
</evidence>
<feature type="region of interest" description="Disordered" evidence="9">
    <location>
        <begin position="152"/>
        <end position="193"/>
    </location>
</feature>
<dbReference type="EMBL" id="KB007974">
    <property type="protein sequence ID" value="ELR17388.1"/>
    <property type="molecule type" value="Genomic_DNA"/>
</dbReference>
<keyword evidence="12" id="KW-1185">Reference proteome</keyword>
<dbReference type="Gene3D" id="1.20.120.1750">
    <property type="match status" value="1"/>
</dbReference>
<evidence type="ECO:0000313" key="12">
    <source>
        <dbReference type="Proteomes" id="UP000011083"/>
    </source>
</evidence>
<dbReference type="InterPro" id="IPR017907">
    <property type="entry name" value="Znf_RING_CS"/>
</dbReference>
<dbReference type="EC" id="2.3.2.31" evidence="2"/>
<evidence type="ECO:0000313" key="11">
    <source>
        <dbReference type="EMBL" id="ELR17388.1"/>
    </source>
</evidence>
<dbReference type="AlphaFoldDB" id="L8GXU9"/>
<sequence>MRNLWHSTQATPAAPPCAPVAAPAPATEERLPDASATTTSTSTTSTAATPAPATEEDPLDAFMRRIEAQAARPSRWDDVPATTTRSELQPSRSRWDDTPTAPPARTNASRSLWDIQPPPPGFVRPPPGYIPLSARANMPPSNNPALAFMSRQSWQPPRRIPPSWLPGTPLAGAGRDREVVLGPDGQQLPEEPRPCAVCDLYIDFLEVESGGDDDDKLESEEKEEETEEKEKNEKANEEKNEGEEKRSEDDMEMENEGGEKANEKCNKEAEKKSEKNEWTHLPCQCKVCKECFSKYVSVRCASIGLTIFRANITPFACPSCGRGISTEAALANTTREVADRLDALALKHALSRMADLRFCPAPDCGNALWIDPATDHGPPGLAGQTRCVLKCDRDGCGTEFCFDCRAPWHEGMTCEESLQARESAEDAAAAAAVAMPLSSEASDDQSLAIVPTAAAPVVVSNRECKASLKVKACPQCGNETEKNGGCMHMTCVCGHEYCWECLSAVGDQHKEDCPSRPTPRAPLRLAPQAQKPPAVGATSRQPESQPARPRQPKSHNAAPSARGPRHQPKPQPEAEPAEAQTQPQPKPQPGERGPQPAQETP</sequence>
<keyword evidence="6" id="KW-0863">Zinc-finger</keyword>
<dbReference type="OrthoDB" id="1431934at2759"/>